<dbReference type="EMBL" id="VIFY01000004">
    <property type="protein sequence ID" value="TQB77097.1"/>
    <property type="molecule type" value="Genomic_DNA"/>
</dbReference>
<dbReference type="InterPro" id="IPR006680">
    <property type="entry name" value="Amidohydro-rel"/>
</dbReference>
<dbReference type="PANTHER" id="PTHR35563">
    <property type="entry name" value="BARREL METAL-DEPENDENT HYDROLASE, PUTATIVE (AFU_ORTHOLOGUE AFUA_1G16240)-RELATED"/>
    <property type="match status" value="1"/>
</dbReference>
<dbReference type="Gene3D" id="3.20.20.140">
    <property type="entry name" value="Metal-dependent hydrolases"/>
    <property type="match status" value="1"/>
</dbReference>
<name>A0A507R6W7_MONPU</name>
<evidence type="ECO:0000313" key="3">
    <source>
        <dbReference type="Proteomes" id="UP000319663"/>
    </source>
</evidence>
<keyword evidence="3" id="KW-1185">Reference proteome</keyword>
<evidence type="ECO:0000313" key="2">
    <source>
        <dbReference type="EMBL" id="TQB77097.1"/>
    </source>
</evidence>
<dbReference type="Proteomes" id="UP000319663">
    <property type="component" value="Unassembled WGS sequence"/>
</dbReference>
<dbReference type="InterPro" id="IPR032466">
    <property type="entry name" value="Metal_Hydrolase"/>
</dbReference>
<dbReference type="AlphaFoldDB" id="A0A507R6W7"/>
<accession>A0A507R6W7</accession>
<comment type="caution">
    <text evidence="2">The sequence shown here is derived from an EMBL/GenBank/DDBJ whole genome shotgun (WGS) entry which is preliminary data.</text>
</comment>
<proteinExistence type="predicted"/>
<gene>
    <name evidence="2" type="ORF">MPDQ_005583</name>
</gene>
<evidence type="ECO:0000259" key="1">
    <source>
        <dbReference type="Pfam" id="PF04909"/>
    </source>
</evidence>
<dbReference type="GO" id="GO:0016787">
    <property type="term" value="F:hydrolase activity"/>
    <property type="evidence" value="ECO:0007669"/>
    <property type="project" value="InterPro"/>
</dbReference>
<dbReference type="OrthoDB" id="2135488at2759"/>
<protein>
    <recommendedName>
        <fullName evidence="1">Amidohydrolase-related domain-containing protein</fullName>
    </recommendedName>
</protein>
<dbReference type="PANTHER" id="PTHR35563:SF2">
    <property type="entry name" value="BARREL METAL-DEPENDENT HYDROLASE, PUTATIVE (AFU_ORTHOLOGUE AFUA_1G16240)-RELATED"/>
    <property type="match status" value="1"/>
</dbReference>
<organism evidence="2 3">
    <name type="scientific">Monascus purpureus</name>
    <name type="common">Red mold</name>
    <name type="synonym">Monascus anka</name>
    <dbReference type="NCBI Taxonomy" id="5098"/>
    <lineage>
        <taxon>Eukaryota</taxon>
        <taxon>Fungi</taxon>
        <taxon>Dikarya</taxon>
        <taxon>Ascomycota</taxon>
        <taxon>Pezizomycotina</taxon>
        <taxon>Eurotiomycetes</taxon>
        <taxon>Eurotiomycetidae</taxon>
        <taxon>Eurotiales</taxon>
        <taxon>Aspergillaceae</taxon>
        <taxon>Monascus</taxon>
    </lineage>
</organism>
<reference evidence="2 3" key="1">
    <citation type="submission" date="2019-06" db="EMBL/GenBank/DDBJ databases">
        <title>Wine fermentation using esterase from Monascus purpureus.</title>
        <authorList>
            <person name="Geng C."/>
            <person name="Zhang Y."/>
        </authorList>
    </citation>
    <scope>NUCLEOTIDE SEQUENCE [LARGE SCALE GENOMIC DNA]</scope>
    <source>
        <strain evidence="2">HQ1</strain>
    </source>
</reference>
<dbReference type="STRING" id="5098.A0A507R6W7"/>
<feature type="domain" description="Amidohydrolase-related" evidence="1">
    <location>
        <begin position="67"/>
        <end position="341"/>
    </location>
</feature>
<sequence length="346" mass="39147">MPLNCSMQRGLTTRRCPVSPAKINPIRNSPRASLATRPSFGERLCHKDSQKRLQTLSLKQRIPPRSWDSHMHVVEPQRFPLSPDALYQTPTHTLREALAFESSIGVDNFVFVQPSIYGFDNSCLLEALKEVGPSRGRGIVAIDPNNIKPQTLTEWHALGVRGVRINLKSVGKVLNEQELAQTCLQQANAIRHLGWMIQIYLPLNMVPMLEQIIPQLDVRVCIDHFGGPDLPSISWNDHTSFDPYSLPGFSSLVSLLREGKTYVKISAPYRFTKDKHMRDIQATTLELLRTAPDRVVYATDWPHTRSDNVDIRPFTEACLQWCGDSEVIEKVFRLNAEEMLGVESTP</sequence>
<dbReference type="Pfam" id="PF04909">
    <property type="entry name" value="Amidohydro_2"/>
    <property type="match status" value="1"/>
</dbReference>
<dbReference type="SUPFAM" id="SSF51556">
    <property type="entry name" value="Metallo-dependent hydrolases"/>
    <property type="match status" value="1"/>
</dbReference>
<dbReference type="InterPro" id="IPR052358">
    <property type="entry name" value="Aro_Compnd_Degr_Hydrolases"/>
</dbReference>